<dbReference type="AlphaFoldDB" id="K0B109"/>
<gene>
    <name evidence="1" type="ordered locus">Curi_c16120</name>
</gene>
<accession>K0B109</accession>
<name>K0B109_GOTA9</name>
<evidence type="ECO:0000313" key="1">
    <source>
        <dbReference type="EMBL" id="AFS78620.1"/>
    </source>
</evidence>
<protein>
    <recommendedName>
        <fullName evidence="3">DUF3787 domain-containing protein</fullName>
    </recommendedName>
</protein>
<proteinExistence type="predicted"/>
<dbReference type="EMBL" id="CP003326">
    <property type="protein sequence ID" value="AFS78620.1"/>
    <property type="molecule type" value="Genomic_DNA"/>
</dbReference>
<keyword evidence="2" id="KW-1185">Reference proteome</keyword>
<dbReference type="Pfam" id="PF12655">
    <property type="entry name" value="CDIF630_02480-like"/>
    <property type="match status" value="1"/>
</dbReference>
<organism evidence="1 2">
    <name type="scientific">Gottschalkia acidurici (strain ATCC 7906 / DSM 604 / BCRC 14475 / CIP 104303 / KCTC 5404 / NCIMB 10678 / 9a)</name>
    <name type="common">Clostridium acidurici</name>
    <dbReference type="NCBI Taxonomy" id="1128398"/>
    <lineage>
        <taxon>Bacteria</taxon>
        <taxon>Bacillati</taxon>
        <taxon>Bacillota</taxon>
        <taxon>Tissierellia</taxon>
        <taxon>Tissierellales</taxon>
        <taxon>Gottschalkiaceae</taxon>
        <taxon>Gottschalkia</taxon>
    </lineage>
</organism>
<dbReference type="InterPro" id="IPR024209">
    <property type="entry name" value="CDIF630_02480-like"/>
</dbReference>
<dbReference type="RefSeq" id="WP_014967756.1">
    <property type="nucleotide sequence ID" value="NC_018664.1"/>
</dbReference>
<reference evidence="1 2" key="1">
    <citation type="journal article" date="2012" name="PLoS ONE">
        <title>The purine-utilizing bacterium Clostridium acidurici 9a: a genome-guided metabolic reconsideration.</title>
        <authorList>
            <person name="Hartwich K."/>
            <person name="Poehlein A."/>
            <person name="Daniel R."/>
        </authorList>
    </citation>
    <scope>NUCLEOTIDE SEQUENCE [LARGE SCALE GENOMIC DNA]</scope>
    <source>
        <strain evidence="2">ATCC 7906 / DSM 604 / BCRC 14475 / CIP 104303 / KCTC 5404 / NCIMB 10678 / 9a</strain>
    </source>
</reference>
<evidence type="ECO:0008006" key="3">
    <source>
        <dbReference type="Google" id="ProtNLM"/>
    </source>
</evidence>
<dbReference type="KEGG" id="cad:Curi_c16120"/>
<sequence length="63" mass="7332">MTKDNVKNNTCNYVNRKKNNSQIESHETAAWAEIEKQETEAKVPVPSLENVEEAKEWVEENKK</sequence>
<dbReference type="Proteomes" id="UP000006094">
    <property type="component" value="Chromosome"/>
</dbReference>
<dbReference type="HOGENOM" id="CLU_202393_0_0_9"/>
<evidence type="ECO:0000313" key="2">
    <source>
        <dbReference type="Proteomes" id="UP000006094"/>
    </source>
</evidence>
<dbReference type="OrthoDB" id="1708132at2"/>